<dbReference type="RefSeq" id="WP_161404636.1">
    <property type="nucleotide sequence ID" value="NZ_WTUZ01000001.1"/>
</dbReference>
<dbReference type="GO" id="GO:0006749">
    <property type="term" value="P:glutathione metabolic process"/>
    <property type="evidence" value="ECO:0007669"/>
    <property type="project" value="TreeGrafter"/>
</dbReference>
<dbReference type="CDD" id="cd16275">
    <property type="entry name" value="BaeB-like_MBL-fold"/>
    <property type="match status" value="1"/>
</dbReference>
<dbReference type="Gene3D" id="3.60.15.10">
    <property type="entry name" value="Ribonuclease Z/Hydroxyacylglutathione hydrolase-like"/>
    <property type="match status" value="1"/>
</dbReference>
<accession>A0A6L8UT83</accession>
<dbReference type="PANTHER" id="PTHR43084">
    <property type="entry name" value="PERSULFIDE DIOXYGENASE ETHE1"/>
    <property type="match status" value="1"/>
</dbReference>
<dbReference type="AlphaFoldDB" id="A0A6L8UT83"/>
<keyword evidence="5" id="KW-0378">Hydrolase</keyword>
<dbReference type="GO" id="GO:0016787">
    <property type="term" value="F:hydrolase activity"/>
    <property type="evidence" value="ECO:0007669"/>
    <property type="project" value="UniProtKB-KW"/>
</dbReference>
<evidence type="ECO:0000259" key="4">
    <source>
        <dbReference type="SMART" id="SM00849"/>
    </source>
</evidence>
<feature type="domain" description="Metallo-beta-lactamase" evidence="4">
    <location>
        <begin position="18"/>
        <end position="181"/>
    </location>
</feature>
<comment type="catalytic activity">
    <reaction evidence="1">
        <text>3',5'-cyclic CMP + H2O = CMP + H(+)</text>
        <dbReference type="Rhea" id="RHEA:72675"/>
        <dbReference type="ChEBI" id="CHEBI:15377"/>
        <dbReference type="ChEBI" id="CHEBI:15378"/>
        <dbReference type="ChEBI" id="CHEBI:58003"/>
        <dbReference type="ChEBI" id="CHEBI:60377"/>
    </reaction>
    <physiologicalReaction direction="left-to-right" evidence="1">
        <dbReference type="Rhea" id="RHEA:72676"/>
    </physiologicalReaction>
</comment>
<dbReference type="GO" id="GO:0050313">
    <property type="term" value="F:sulfur dioxygenase activity"/>
    <property type="evidence" value="ECO:0007669"/>
    <property type="project" value="TreeGrafter"/>
</dbReference>
<comment type="caution">
    <text evidence="5">The sequence shown here is derived from an EMBL/GenBank/DDBJ whole genome shotgun (WGS) entry which is preliminary data.</text>
</comment>
<dbReference type="EMBL" id="WTUZ01000001">
    <property type="protein sequence ID" value="MZQ80592.1"/>
    <property type="molecule type" value="Genomic_DNA"/>
</dbReference>
<dbReference type="InterPro" id="IPR051682">
    <property type="entry name" value="Mito_Persulfide_Diox"/>
</dbReference>
<protein>
    <submittedName>
        <fullName evidence="5">MBL fold metallo-hydrolase</fullName>
    </submittedName>
</protein>
<proteinExistence type="predicted"/>
<evidence type="ECO:0000313" key="6">
    <source>
        <dbReference type="Proteomes" id="UP000481087"/>
    </source>
</evidence>
<organism evidence="5 6">
    <name type="scientific">Paenibacillus silvestris</name>
    <dbReference type="NCBI Taxonomy" id="2606219"/>
    <lineage>
        <taxon>Bacteria</taxon>
        <taxon>Bacillati</taxon>
        <taxon>Bacillota</taxon>
        <taxon>Bacilli</taxon>
        <taxon>Bacillales</taxon>
        <taxon>Paenibacillaceae</taxon>
        <taxon>Paenibacillus</taxon>
    </lineage>
</organism>
<gene>
    <name evidence="5" type="ORF">GQF01_00275</name>
</gene>
<dbReference type="Proteomes" id="UP000481087">
    <property type="component" value="Unassembled WGS sequence"/>
</dbReference>
<comment type="catalytic activity">
    <reaction evidence="3">
        <text>3',5'-cyclic UMP + H2O = UMP + H(+)</text>
        <dbReference type="Rhea" id="RHEA:70575"/>
        <dbReference type="ChEBI" id="CHEBI:15377"/>
        <dbReference type="ChEBI" id="CHEBI:15378"/>
        <dbReference type="ChEBI" id="CHEBI:57865"/>
        <dbReference type="ChEBI" id="CHEBI:184387"/>
    </reaction>
    <physiologicalReaction direction="left-to-right" evidence="3">
        <dbReference type="Rhea" id="RHEA:70576"/>
    </physiologicalReaction>
</comment>
<dbReference type="PANTHER" id="PTHR43084:SF1">
    <property type="entry name" value="PERSULFIDE DIOXYGENASE ETHE1, MITOCHONDRIAL"/>
    <property type="match status" value="1"/>
</dbReference>
<evidence type="ECO:0000256" key="2">
    <source>
        <dbReference type="ARBA" id="ARBA00034301"/>
    </source>
</evidence>
<keyword evidence="6" id="KW-1185">Reference proteome</keyword>
<dbReference type="InterPro" id="IPR036866">
    <property type="entry name" value="RibonucZ/Hydroxyglut_hydro"/>
</dbReference>
<evidence type="ECO:0000256" key="3">
    <source>
        <dbReference type="ARBA" id="ARBA00048505"/>
    </source>
</evidence>
<sequence length="224" mass="25492">METGYQVYTLRVSSGKMINYCYILVDAKSQEAAIIDPAWELDKITTQLEALGVNLKFILLTHSHNDHVDLVHALIPKYQPSVYMSRIESEYYEYDCDSLIRFEDKDCIQLGETTITCLVTPGHTKGSSCFLLSDDIFTGDTVFIEGCGMCEGAGASPDDLFESVQKIKGIAEKHVRVYPGHSFGKEPGYSMTYLSTYNIYFQLDKEDFINFRMRKNQKVLYSFV</sequence>
<dbReference type="SMART" id="SM00849">
    <property type="entry name" value="Lactamase_B"/>
    <property type="match status" value="1"/>
</dbReference>
<comment type="function">
    <text evidence="2">Counteracts the endogenous Pycsar antiviral defense system. Phosphodiesterase that enables metal-dependent hydrolysis of host cyclic nucleotide Pycsar defense signals such as cCMP and cUMP.</text>
</comment>
<dbReference type="Pfam" id="PF00753">
    <property type="entry name" value="Lactamase_B"/>
    <property type="match status" value="1"/>
</dbReference>
<evidence type="ECO:0000313" key="5">
    <source>
        <dbReference type="EMBL" id="MZQ80592.1"/>
    </source>
</evidence>
<name>A0A6L8UT83_9BACL</name>
<dbReference type="InterPro" id="IPR001279">
    <property type="entry name" value="Metallo-B-lactamas"/>
</dbReference>
<evidence type="ECO:0000256" key="1">
    <source>
        <dbReference type="ARBA" id="ARBA00034221"/>
    </source>
</evidence>
<dbReference type="SUPFAM" id="SSF56281">
    <property type="entry name" value="Metallo-hydrolase/oxidoreductase"/>
    <property type="match status" value="1"/>
</dbReference>
<reference evidence="5 6" key="1">
    <citation type="submission" date="2019-12" db="EMBL/GenBank/DDBJ databases">
        <title>Paenibacillus sp. nov. sp. isolated from soil.</title>
        <authorList>
            <person name="Kim J."/>
            <person name="Jeong S.E."/>
            <person name="Jung H.S."/>
            <person name="Jeon C.O."/>
        </authorList>
    </citation>
    <scope>NUCLEOTIDE SEQUENCE [LARGE SCALE GENOMIC DNA]</scope>
    <source>
        <strain evidence="5 6">5J-6</strain>
    </source>
</reference>
<dbReference type="GO" id="GO:0070813">
    <property type="term" value="P:hydrogen sulfide metabolic process"/>
    <property type="evidence" value="ECO:0007669"/>
    <property type="project" value="TreeGrafter"/>
</dbReference>